<comment type="caution">
    <text evidence="2">The sequence shown here is derived from an EMBL/GenBank/DDBJ whole genome shotgun (WGS) entry which is preliminary data.</text>
</comment>
<sequence length="248" mass="26213">MSPDEQFGQAMPEAMDHAARQFAPHSPDLVQRATLRGRRLRRTRRAQLGAVTVIALGGTVLGLNQLTPATSPTSGRPSAPPSPTYRPPVYSPPTVPRSGSLYEQFAALLPERGHSTEVESSGSFTDGRLSGIVRSRLVFYDGHGGTTVTLNVKDPDPLAPASPLDCPPVGEECGTLPDGTQVVAGRFTPGNGLVKAGVQVLRPDGRLVDILEYNTDDLIVGGGNLPLAEPALSLDELTAVALSPHWEK</sequence>
<evidence type="ECO:0000313" key="3">
    <source>
        <dbReference type="Proteomes" id="UP001422759"/>
    </source>
</evidence>
<feature type="compositionally biased region" description="Polar residues" evidence="1">
    <location>
        <begin position="66"/>
        <end position="76"/>
    </location>
</feature>
<name>A0ABN2Z0D0_9ACTN</name>
<gene>
    <name evidence="2" type="ORF">GCM10009760_12430</name>
</gene>
<reference evidence="2 3" key="1">
    <citation type="journal article" date="2019" name="Int. J. Syst. Evol. Microbiol.">
        <title>The Global Catalogue of Microorganisms (GCM) 10K type strain sequencing project: providing services to taxonomists for standard genome sequencing and annotation.</title>
        <authorList>
            <consortium name="The Broad Institute Genomics Platform"/>
            <consortium name="The Broad Institute Genome Sequencing Center for Infectious Disease"/>
            <person name="Wu L."/>
            <person name="Ma J."/>
        </authorList>
    </citation>
    <scope>NUCLEOTIDE SEQUENCE [LARGE SCALE GENOMIC DNA]</scope>
    <source>
        <strain evidence="2 3">JCM 14560</strain>
    </source>
</reference>
<dbReference type="RefSeq" id="WP_344461582.1">
    <property type="nucleotide sequence ID" value="NZ_BAAANT010000005.1"/>
</dbReference>
<evidence type="ECO:0000313" key="2">
    <source>
        <dbReference type="EMBL" id="GAA2134779.1"/>
    </source>
</evidence>
<feature type="compositionally biased region" description="Pro residues" evidence="1">
    <location>
        <begin position="78"/>
        <end position="95"/>
    </location>
</feature>
<organism evidence="2 3">
    <name type="scientific">Kitasatospora kazusensis</name>
    <dbReference type="NCBI Taxonomy" id="407974"/>
    <lineage>
        <taxon>Bacteria</taxon>
        <taxon>Bacillati</taxon>
        <taxon>Actinomycetota</taxon>
        <taxon>Actinomycetes</taxon>
        <taxon>Kitasatosporales</taxon>
        <taxon>Streptomycetaceae</taxon>
        <taxon>Kitasatospora</taxon>
    </lineage>
</organism>
<accession>A0ABN2Z0D0</accession>
<keyword evidence="3" id="KW-1185">Reference proteome</keyword>
<proteinExistence type="predicted"/>
<evidence type="ECO:0000256" key="1">
    <source>
        <dbReference type="SAM" id="MobiDB-lite"/>
    </source>
</evidence>
<dbReference type="EMBL" id="BAAANT010000005">
    <property type="protein sequence ID" value="GAA2134779.1"/>
    <property type="molecule type" value="Genomic_DNA"/>
</dbReference>
<dbReference type="Proteomes" id="UP001422759">
    <property type="component" value="Unassembled WGS sequence"/>
</dbReference>
<feature type="region of interest" description="Disordered" evidence="1">
    <location>
        <begin position="66"/>
        <end position="97"/>
    </location>
</feature>
<protein>
    <submittedName>
        <fullName evidence="2">Uncharacterized protein</fullName>
    </submittedName>
</protein>